<gene>
    <name evidence="2" type="ORF">WJX75_005718</name>
</gene>
<feature type="region of interest" description="Disordered" evidence="1">
    <location>
        <begin position="1"/>
        <end position="46"/>
    </location>
</feature>
<dbReference type="InterPro" id="IPR013885">
    <property type="entry name" value="DUF1764_euk"/>
</dbReference>
<keyword evidence="3" id="KW-1185">Reference proteome</keyword>
<sequence length="77" mass="8440">MLRMRHCNRGTRQQSLKQAVAPGKKPAVGSKDDFFGSGPGKARRKDADGFTIYTEDELKVGKGGKTPLCPFDCECCF</sequence>
<name>A0ABR2YFN5_9CHLO</name>
<protein>
    <recommendedName>
        <fullName evidence="4">DUF1764-domain-containing protein</fullName>
    </recommendedName>
</protein>
<dbReference type="PANTHER" id="PTHR34066:SF1">
    <property type="entry name" value="DUF1764 FAMILY PROTEIN"/>
    <property type="match status" value="1"/>
</dbReference>
<evidence type="ECO:0000256" key="1">
    <source>
        <dbReference type="SAM" id="MobiDB-lite"/>
    </source>
</evidence>
<dbReference type="Pfam" id="PF08576">
    <property type="entry name" value="DUF1764"/>
    <property type="match status" value="1"/>
</dbReference>
<dbReference type="Proteomes" id="UP001491310">
    <property type="component" value="Unassembled WGS sequence"/>
</dbReference>
<organism evidence="2 3">
    <name type="scientific">Coccomyxa subellipsoidea</name>
    <dbReference type="NCBI Taxonomy" id="248742"/>
    <lineage>
        <taxon>Eukaryota</taxon>
        <taxon>Viridiplantae</taxon>
        <taxon>Chlorophyta</taxon>
        <taxon>core chlorophytes</taxon>
        <taxon>Trebouxiophyceae</taxon>
        <taxon>Trebouxiophyceae incertae sedis</taxon>
        <taxon>Coccomyxaceae</taxon>
        <taxon>Coccomyxa</taxon>
    </lineage>
</organism>
<dbReference type="EMBL" id="JALJOT010000013">
    <property type="protein sequence ID" value="KAK9904168.1"/>
    <property type="molecule type" value="Genomic_DNA"/>
</dbReference>
<proteinExistence type="predicted"/>
<accession>A0ABR2YFN5</accession>
<evidence type="ECO:0000313" key="3">
    <source>
        <dbReference type="Proteomes" id="UP001491310"/>
    </source>
</evidence>
<reference evidence="2 3" key="1">
    <citation type="journal article" date="2024" name="Nat. Commun.">
        <title>Phylogenomics reveals the evolutionary origins of lichenization in chlorophyte algae.</title>
        <authorList>
            <person name="Puginier C."/>
            <person name="Libourel C."/>
            <person name="Otte J."/>
            <person name="Skaloud P."/>
            <person name="Haon M."/>
            <person name="Grisel S."/>
            <person name="Petersen M."/>
            <person name="Berrin J.G."/>
            <person name="Delaux P.M."/>
            <person name="Dal Grande F."/>
            <person name="Keller J."/>
        </authorList>
    </citation>
    <scope>NUCLEOTIDE SEQUENCE [LARGE SCALE GENOMIC DNA]</scope>
    <source>
        <strain evidence="2 3">SAG 216-7</strain>
    </source>
</reference>
<dbReference type="PANTHER" id="PTHR34066">
    <property type="entry name" value="GROWTH FACTOR 2"/>
    <property type="match status" value="1"/>
</dbReference>
<comment type="caution">
    <text evidence="2">The sequence shown here is derived from an EMBL/GenBank/DDBJ whole genome shotgun (WGS) entry which is preliminary data.</text>
</comment>
<evidence type="ECO:0008006" key="4">
    <source>
        <dbReference type="Google" id="ProtNLM"/>
    </source>
</evidence>
<evidence type="ECO:0000313" key="2">
    <source>
        <dbReference type="EMBL" id="KAK9904168.1"/>
    </source>
</evidence>